<dbReference type="Gene3D" id="3.40.50.300">
    <property type="entry name" value="P-loop containing nucleotide triphosphate hydrolases"/>
    <property type="match status" value="1"/>
</dbReference>
<dbReference type="OrthoDB" id="269151at2759"/>
<dbReference type="InterPro" id="IPR027417">
    <property type="entry name" value="P-loop_NTPase"/>
</dbReference>
<evidence type="ECO:0000313" key="4">
    <source>
        <dbReference type="EMBL" id="EXC12966.1"/>
    </source>
</evidence>
<feature type="domain" description="G" evidence="3">
    <location>
        <begin position="177"/>
        <end position="233"/>
    </location>
</feature>
<evidence type="ECO:0000256" key="2">
    <source>
        <dbReference type="ARBA" id="ARBA00023134"/>
    </source>
</evidence>
<dbReference type="GO" id="GO:0032543">
    <property type="term" value="P:mitochondrial translation"/>
    <property type="evidence" value="ECO:0007669"/>
    <property type="project" value="TreeGrafter"/>
</dbReference>
<dbReference type="GO" id="GO:0005525">
    <property type="term" value="F:GTP binding"/>
    <property type="evidence" value="ECO:0007669"/>
    <property type="project" value="UniProtKB-KW"/>
</dbReference>
<dbReference type="CDD" id="cd00882">
    <property type="entry name" value="Ras_like_GTPase"/>
    <property type="match status" value="1"/>
</dbReference>
<reference evidence="5" key="1">
    <citation type="submission" date="2013-01" db="EMBL/GenBank/DDBJ databases">
        <title>Draft Genome Sequence of a Mulberry Tree, Morus notabilis C.K. Schneid.</title>
        <authorList>
            <person name="He N."/>
            <person name="Zhao S."/>
        </authorList>
    </citation>
    <scope>NUCLEOTIDE SEQUENCE</scope>
</reference>
<dbReference type="Proteomes" id="UP000030645">
    <property type="component" value="Unassembled WGS sequence"/>
</dbReference>
<evidence type="ECO:0000256" key="1">
    <source>
        <dbReference type="ARBA" id="ARBA00022741"/>
    </source>
</evidence>
<dbReference type="InterPro" id="IPR023179">
    <property type="entry name" value="GTP-bd_ortho_bundle_sf"/>
</dbReference>
<gene>
    <name evidence="4" type="ORF">L484_016896</name>
</gene>
<keyword evidence="1" id="KW-0547">Nucleotide-binding</keyword>
<dbReference type="CDD" id="cd01856">
    <property type="entry name" value="YlqF"/>
    <property type="match status" value="1"/>
</dbReference>
<dbReference type="PANTHER" id="PTHR45782">
    <property type="entry name" value="MITOCHONDRIAL RIBOSOME-ASSOCIATED GTPASE 1"/>
    <property type="match status" value="1"/>
</dbReference>
<sequence length="318" mass="35731">MGGFDGYEKIKLQIVGGKSPSLYVNENSSNLYDSGVENDWVDLDMDLYHWTKALRPVQWYPGHIAKTEKELKEQLKLMDVVIEMRDARIPMSTSHPQMDSWLGNRKRILVLNREDMICTADRNAWAAYFARQGTKVVFSNGQLGMGTMKLGRLAKALAAGVNVKRRAKGLLPRRIRAGIVGYPNVGKSSLINRLLKRRMCPAAPRPGVTRELKWVRFGKDLELLDSPGMIPMRISDQSAAIKLAICDDIGERSYDFVDVAAILVQMLTKIPSVGIEALQKRYKIDVDGHCGKVYVPSVVTEQIDELIDIFLISCTTYL</sequence>
<organism evidence="4 5">
    <name type="scientific">Morus notabilis</name>
    <dbReference type="NCBI Taxonomy" id="981085"/>
    <lineage>
        <taxon>Eukaryota</taxon>
        <taxon>Viridiplantae</taxon>
        <taxon>Streptophyta</taxon>
        <taxon>Embryophyta</taxon>
        <taxon>Tracheophyta</taxon>
        <taxon>Spermatophyta</taxon>
        <taxon>Magnoliopsida</taxon>
        <taxon>eudicotyledons</taxon>
        <taxon>Gunneridae</taxon>
        <taxon>Pentapetalae</taxon>
        <taxon>rosids</taxon>
        <taxon>fabids</taxon>
        <taxon>Rosales</taxon>
        <taxon>Moraceae</taxon>
        <taxon>Moreae</taxon>
        <taxon>Morus</taxon>
    </lineage>
</organism>
<keyword evidence="2" id="KW-0342">GTP-binding</keyword>
<proteinExistence type="predicted"/>
<dbReference type="InterPro" id="IPR006073">
    <property type="entry name" value="GTP-bd"/>
</dbReference>
<dbReference type="Gene3D" id="1.10.1580.10">
    <property type="match status" value="1"/>
</dbReference>
<dbReference type="FunFam" id="3.40.50.300:FF:001189">
    <property type="entry name" value="DAR GTPase 3 chloroplastic"/>
    <property type="match status" value="1"/>
</dbReference>
<keyword evidence="5" id="KW-1185">Reference proteome</keyword>
<dbReference type="AlphaFoldDB" id="W9RVQ0"/>
<dbReference type="NCBIfam" id="TIGR03596">
    <property type="entry name" value="GTPase_YlqF"/>
    <property type="match status" value="1"/>
</dbReference>
<evidence type="ECO:0000259" key="3">
    <source>
        <dbReference type="Pfam" id="PF01926"/>
    </source>
</evidence>
<dbReference type="KEGG" id="mnt:21399922"/>
<dbReference type="PANTHER" id="PTHR45782:SF5">
    <property type="entry name" value="DAR GTPASE 3, CHLOROPLASTIC"/>
    <property type="match status" value="1"/>
</dbReference>
<accession>W9RVQ0</accession>
<dbReference type="GO" id="GO:0003924">
    <property type="term" value="F:GTPase activity"/>
    <property type="evidence" value="ECO:0007669"/>
    <property type="project" value="TreeGrafter"/>
</dbReference>
<dbReference type="STRING" id="981085.W9RVQ0"/>
<dbReference type="eggNOG" id="KOG2484">
    <property type="taxonomic scope" value="Eukaryota"/>
</dbReference>
<dbReference type="InterPro" id="IPR019991">
    <property type="entry name" value="GTP-bd_ribosome_bgen"/>
</dbReference>
<name>W9RVQ0_9ROSA</name>
<dbReference type="Pfam" id="PF01926">
    <property type="entry name" value="MMR_HSR1"/>
    <property type="match status" value="1"/>
</dbReference>
<dbReference type="PRINTS" id="PR00326">
    <property type="entry name" value="GTP1OBG"/>
</dbReference>
<protein>
    <submittedName>
        <fullName evidence="4">Ribosome biogenesis GTPase A</fullName>
    </submittedName>
</protein>
<dbReference type="GO" id="GO:0005739">
    <property type="term" value="C:mitochondrion"/>
    <property type="evidence" value="ECO:0007669"/>
    <property type="project" value="TreeGrafter"/>
</dbReference>
<dbReference type="EMBL" id="KE345730">
    <property type="protein sequence ID" value="EXC12966.1"/>
    <property type="molecule type" value="Genomic_DNA"/>
</dbReference>
<evidence type="ECO:0000313" key="5">
    <source>
        <dbReference type="Proteomes" id="UP000030645"/>
    </source>
</evidence>
<dbReference type="SUPFAM" id="SSF52540">
    <property type="entry name" value="P-loop containing nucleoside triphosphate hydrolases"/>
    <property type="match status" value="1"/>
</dbReference>